<dbReference type="InterPro" id="IPR011992">
    <property type="entry name" value="EF-hand-dom_pair"/>
</dbReference>
<dbReference type="AlphaFoldDB" id="A0A7S3NKP0"/>
<feature type="domain" description="EF-hand" evidence="2">
    <location>
        <begin position="644"/>
        <end position="679"/>
    </location>
</feature>
<feature type="domain" description="EF-hand" evidence="2">
    <location>
        <begin position="292"/>
        <end position="327"/>
    </location>
</feature>
<accession>A0A7S3NKP0</accession>
<dbReference type="Pfam" id="PF13499">
    <property type="entry name" value="EF-hand_7"/>
    <property type="match status" value="3"/>
</dbReference>
<evidence type="ECO:0000259" key="2">
    <source>
        <dbReference type="PROSITE" id="PS50222"/>
    </source>
</evidence>
<protein>
    <recommendedName>
        <fullName evidence="2">EF-hand domain-containing protein</fullName>
    </recommendedName>
</protein>
<feature type="domain" description="EF-hand" evidence="2">
    <location>
        <begin position="728"/>
        <end position="763"/>
    </location>
</feature>
<evidence type="ECO:0000256" key="1">
    <source>
        <dbReference type="ARBA" id="ARBA00022837"/>
    </source>
</evidence>
<gene>
    <name evidence="3" type="ORF">ALAG00032_LOCUS7608</name>
</gene>
<dbReference type="CDD" id="cd00051">
    <property type="entry name" value="EFh"/>
    <property type="match status" value="3"/>
</dbReference>
<name>A0A7S3NKP0_9STRA</name>
<keyword evidence="1" id="KW-0106">Calcium</keyword>
<proteinExistence type="predicted"/>
<dbReference type="PROSITE" id="PS50222">
    <property type="entry name" value="EF_HAND_2"/>
    <property type="match status" value="5"/>
</dbReference>
<evidence type="ECO:0000313" key="3">
    <source>
        <dbReference type="EMBL" id="CAE0366860.1"/>
    </source>
</evidence>
<dbReference type="PROSITE" id="PS00018">
    <property type="entry name" value="EF_HAND_1"/>
    <property type="match status" value="4"/>
</dbReference>
<dbReference type="InterPro" id="IPR018247">
    <property type="entry name" value="EF_Hand_1_Ca_BS"/>
</dbReference>
<dbReference type="EMBL" id="HBIJ01011122">
    <property type="protein sequence ID" value="CAE0366860.1"/>
    <property type="molecule type" value="Transcribed_RNA"/>
</dbReference>
<reference evidence="3" key="1">
    <citation type="submission" date="2021-01" db="EMBL/GenBank/DDBJ databases">
        <authorList>
            <person name="Corre E."/>
            <person name="Pelletier E."/>
            <person name="Niang G."/>
            <person name="Scheremetjew M."/>
            <person name="Finn R."/>
            <person name="Kale V."/>
            <person name="Holt S."/>
            <person name="Cochrane G."/>
            <person name="Meng A."/>
            <person name="Brown T."/>
            <person name="Cohen L."/>
        </authorList>
    </citation>
    <scope>NUCLEOTIDE SEQUENCE</scope>
    <source>
        <strain evidence="3">CCMP1510</strain>
    </source>
</reference>
<dbReference type="Gene3D" id="1.10.238.10">
    <property type="entry name" value="EF-hand"/>
    <property type="match status" value="4"/>
</dbReference>
<feature type="domain" description="EF-hand" evidence="2">
    <location>
        <begin position="771"/>
        <end position="799"/>
    </location>
</feature>
<organism evidence="3">
    <name type="scientific">Aureoumbra lagunensis</name>
    <dbReference type="NCBI Taxonomy" id="44058"/>
    <lineage>
        <taxon>Eukaryota</taxon>
        <taxon>Sar</taxon>
        <taxon>Stramenopiles</taxon>
        <taxon>Ochrophyta</taxon>
        <taxon>Pelagophyceae</taxon>
        <taxon>Pelagomonadales</taxon>
        <taxon>Aureoumbra</taxon>
    </lineage>
</organism>
<dbReference type="PANTHER" id="PTHR20875:SF0">
    <property type="entry name" value="GH12158P"/>
    <property type="match status" value="1"/>
</dbReference>
<dbReference type="SMART" id="SM00054">
    <property type="entry name" value="EFh"/>
    <property type="match status" value="7"/>
</dbReference>
<feature type="domain" description="EF-hand" evidence="2">
    <location>
        <begin position="608"/>
        <end position="643"/>
    </location>
</feature>
<dbReference type="GO" id="GO:0005509">
    <property type="term" value="F:calcium ion binding"/>
    <property type="evidence" value="ECO:0007669"/>
    <property type="project" value="InterPro"/>
</dbReference>
<dbReference type="SUPFAM" id="SSF47473">
    <property type="entry name" value="EF-hand"/>
    <property type="match status" value="2"/>
</dbReference>
<dbReference type="InterPro" id="IPR002048">
    <property type="entry name" value="EF_hand_dom"/>
</dbReference>
<dbReference type="PANTHER" id="PTHR20875">
    <property type="entry name" value="EF-HAND CALCIUM-BINDING DOMAIN-CONTAINING PROTEIN 6-RELATED"/>
    <property type="match status" value="1"/>
</dbReference>
<sequence>MYKSIKKKSYLNRKCSKKENSILTKRIRMLKPHYSANDFAQKRKKEKHIIHLRRTDHTSEFLSLTRRAYSAPNSGGQKKILLKPLKPLAPAIEGSIIAKRNIPNLTNDSPEEEKLPLISSPEHPAENIQCKSEHRVLFSPALNNEEDQAIEQGCFLSPKRKDTDASVTTSNAEQSRRRLSSLMGLTYHVVYEAKREYYVEYPQNTKNDLQPYFSENDLDSTSDSSSSKKKWRCSVSVGAQEPYTILTELEVIVRREGSSNILAKQCMTISEAALDYGCTEHVSRPEWDEAYDLQETLLNMFQEADDDGNGTLSKDEFQNLLQDTDLGLTEAEMLILLDEVDENDDEHVCYEEFMPVAIDLLQSFKARRFAKRAQAVTEQQIEQVVMATLEEAPEHNPKNLAQAAMQVFMEADQRGQGTLAKHEFKRCLKHESLNLSKTEQYMVLKQMPVDAFGKIIFKQYKDIVHGVKHTTVKREILENQASEMEEILFGLCREEERNNIHHETPGDQDSISTPAVIVDFIYDGHITMKQIQSVLANPKIGLSRLQITSVLSEAESYDNMVNYYQFIPLAATIIDKLRDSAFIEAKTQVLAKNLRGVGDKVNTKLEADLARELHELFDQHDTDNSAGLDQTEFGLCMESLELGLTKVNIDALMVQADTDHNGVVDRSEFMEFTLKNLVGLIKERRLALLRKDVEAIARGDSVDSSHFEVPEDIFEAIQSPQWDNNTADAHRELVALFRKADANKEGCLSSSEFHRVLDAFNLGLTSYQKARLMAEADDDEDGYITYSEFVPFVSRFLQIFRAKKKSLICLECSNYCY</sequence>
<dbReference type="InterPro" id="IPR052603">
    <property type="entry name" value="EFCB6"/>
</dbReference>